<evidence type="ECO:0000313" key="12">
    <source>
        <dbReference type="Proteomes" id="UP000012073"/>
    </source>
</evidence>
<keyword evidence="6" id="KW-0406">Ion transport</keyword>
<gene>
    <name evidence="11" type="ORF">CHC_T00000290001</name>
</gene>
<evidence type="ECO:0000256" key="4">
    <source>
        <dbReference type="ARBA" id="ARBA00022837"/>
    </source>
</evidence>
<organism evidence="11 12">
    <name type="scientific">Chondrus crispus</name>
    <name type="common">Carrageen Irish moss</name>
    <name type="synonym">Polymorpha crispa</name>
    <dbReference type="NCBI Taxonomy" id="2769"/>
    <lineage>
        <taxon>Eukaryota</taxon>
        <taxon>Rhodophyta</taxon>
        <taxon>Florideophyceae</taxon>
        <taxon>Rhodymeniophycidae</taxon>
        <taxon>Gigartinales</taxon>
        <taxon>Gigartinaceae</taxon>
        <taxon>Chondrus</taxon>
    </lineage>
</organism>
<feature type="domain" description="EF-hand" evidence="10">
    <location>
        <begin position="361"/>
        <end position="385"/>
    </location>
</feature>
<comment type="subcellular location">
    <subcellularLocation>
        <location evidence="1">Endomembrane system</location>
        <topology evidence="1">Multi-pass membrane protein</topology>
    </subcellularLocation>
</comment>
<dbReference type="OMA" id="HTMKFLS"/>
<accession>R7QPX4</accession>
<evidence type="ECO:0000256" key="3">
    <source>
        <dbReference type="ARBA" id="ARBA00022692"/>
    </source>
</evidence>
<feature type="transmembrane region" description="Helical" evidence="9">
    <location>
        <begin position="519"/>
        <end position="541"/>
    </location>
</feature>
<evidence type="ECO:0000256" key="5">
    <source>
        <dbReference type="ARBA" id="ARBA00022989"/>
    </source>
</evidence>
<dbReference type="GO" id="GO:0016020">
    <property type="term" value="C:membrane"/>
    <property type="evidence" value="ECO:0007669"/>
    <property type="project" value="InterPro"/>
</dbReference>
<name>R7QPX4_CHOCR</name>
<dbReference type="PANTHER" id="PTHR31503:SF36">
    <property type="entry name" value="SODIUM_CALCIUM EXCHANGER MEMBRANE REGION DOMAIN-CONTAINING PROTEIN"/>
    <property type="match status" value="1"/>
</dbReference>
<keyword evidence="4" id="KW-0106">Calcium</keyword>
<reference evidence="12" key="1">
    <citation type="journal article" date="2013" name="Proc. Natl. Acad. Sci. U.S.A.">
        <title>Genome structure and metabolic features in the red seaweed Chondrus crispus shed light on evolution of the Archaeplastida.</title>
        <authorList>
            <person name="Collen J."/>
            <person name="Porcel B."/>
            <person name="Carre W."/>
            <person name="Ball S.G."/>
            <person name="Chaparro C."/>
            <person name="Tonon T."/>
            <person name="Barbeyron T."/>
            <person name="Michel G."/>
            <person name="Noel B."/>
            <person name="Valentin K."/>
            <person name="Elias M."/>
            <person name="Artiguenave F."/>
            <person name="Arun A."/>
            <person name="Aury J.M."/>
            <person name="Barbosa-Neto J.F."/>
            <person name="Bothwell J.H."/>
            <person name="Bouget F.Y."/>
            <person name="Brillet L."/>
            <person name="Cabello-Hurtado F."/>
            <person name="Capella-Gutierrez S."/>
            <person name="Charrier B."/>
            <person name="Cladiere L."/>
            <person name="Cock J.M."/>
            <person name="Coelho S.M."/>
            <person name="Colleoni C."/>
            <person name="Czjzek M."/>
            <person name="Da Silva C."/>
            <person name="Delage L."/>
            <person name="Denoeud F."/>
            <person name="Deschamps P."/>
            <person name="Dittami S.M."/>
            <person name="Gabaldon T."/>
            <person name="Gachon C.M."/>
            <person name="Groisillier A."/>
            <person name="Herve C."/>
            <person name="Jabbari K."/>
            <person name="Katinka M."/>
            <person name="Kloareg B."/>
            <person name="Kowalczyk N."/>
            <person name="Labadie K."/>
            <person name="Leblanc C."/>
            <person name="Lopez P.J."/>
            <person name="McLachlan D.H."/>
            <person name="Meslet-Cladiere L."/>
            <person name="Moustafa A."/>
            <person name="Nehr Z."/>
            <person name="Nyvall Collen P."/>
            <person name="Panaud O."/>
            <person name="Partensky F."/>
            <person name="Poulain J."/>
            <person name="Rensing S.A."/>
            <person name="Rousvoal S."/>
            <person name="Samson G."/>
            <person name="Symeonidi A."/>
            <person name="Weissenbach J."/>
            <person name="Zambounis A."/>
            <person name="Wincker P."/>
            <person name="Boyen C."/>
        </authorList>
    </citation>
    <scope>NUCLEOTIDE SEQUENCE [LARGE SCALE GENOMIC DNA]</scope>
    <source>
        <strain evidence="12">cv. Stackhouse</strain>
    </source>
</reference>
<dbReference type="CDD" id="cd00051">
    <property type="entry name" value="EFh"/>
    <property type="match status" value="1"/>
</dbReference>
<evidence type="ECO:0000256" key="6">
    <source>
        <dbReference type="ARBA" id="ARBA00023065"/>
    </source>
</evidence>
<dbReference type="PANTHER" id="PTHR31503">
    <property type="entry name" value="VACUOLAR CALCIUM ION TRANSPORTER"/>
    <property type="match status" value="1"/>
</dbReference>
<evidence type="ECO:0000313" key="11">
    <source>
        <dbReference type="EMBL" id="CDF39506.1"/>
    </source>
</evidence>
<feature type="region of interest" description="Disordered" evidence="8">
    <location>
        <begin position="388"/>
        <end position="439"/>
    </location>
</feature>
<keyword evidence="7 9" id="KW-0472">Membrane</keyword>
<dbReference type="PROSITE" id="PS50222">
    <property type="entry name" value="EF_HAND_2"/>
    <property type="match status" value="2"/>
</dbReference>
<evidence type="ECO:0000256" key="7">
    <source>
        <dbReference type="ARBA" id="ARBA00023136"/>
    </source>
</evidence>
<dbReference type="SMART" id="SM00054">
    <property type="entry name" value="EFh"/>
    <property type="match status" value="2"/>
</dbReference>
<feature type="transmembrane region" description="Helical" evidence="9">
    <location>
        <begin position="451"/>
        <end position="472"/>
    </location>
</feature>
<evidence type="ECO:0000259" key="10">
    <source>
        <dbReference type="PROSITE" id="PS50222"/>
    </source>
</evidence>
<dbReference type="SUPFAM" id="SSF47473">
    <property type="entry name" value="EF-hand"/>
    <property type="match status" value="1"/>
</dbReference>
<dbReference type="GO" id="GO:0012505">
    <property type="term" value="C:endomembrane system"/>
    <property type="evidence" value="ECO:0007669"/>
    <property type="project" value="UniProtKB-SubCell"/>
</dbReference>
<dbReference type="GO" id="GO:0006874">
    <property type="term" value="P:intracellular calcium ion homeostasis"/>
    <property type="evidence" value="ECO:0007669"/>
    <property type="project" value="TreeGrafter"/>
</dbReference>
<dbReference type="RefSeq" id="XP_005719417.1">
    <property type="nucleotide sequence ID" value="XM_005719360.1"/>
</dbReference>
<proteinExistence type="predicted"/>
<dbReference type="Gramene" id="CDF39506">
    <property type="protein sequence ID" value="CDF39506"/>
    <property type="gene ID" value="CHC_T00000290001"/>
</dbReference>
<dbReference type="Proteomes" id="UP000012073">
    <property type="component" value="Unassembled WGS sequence"/>
</dbReference>
<dbReference type="GeneID" id="17327135"/>
<evidence type="ECO:0000256" key="8">
    <source>
        <dbReference type="SAM" id="MobiDB-lite"/>
    </source>
</evidence>
<dbReference type="InterPro" id="IPR011992">
    <property type="entry name" value="EF-hand-dom_pair"/>
</dbReference>
<keyword evidence="2" id="KW-0813">Transport</keyword>
<dbReference type="Pfam" id="PF01699">
    <property type="entry name" value="Na_Ca_ex"/>
    <property type="match status" value="1"/>
</dbReference>
<protein>
    <recommendedName>
        <fullName evidence="10">EF-hand domain-containing protein</fullName>
    </recommendedName>
</protein>
<feature type="transmembrane region" description="Helical" evidence="9">
    <location>
        <begin position="235"/>
        <end position="252"/>
    </location>
</feature>
<dbReference type="PROSITE" id="PS00018">
    <property type="entry name" value="EF_HAND_1"/>
    <property type="match status" value="2"/>
</dbReference>
<dbReference type="GO" id="GO:0015369">
    <property type="term" value="F:calcium:proton antiporter activity"/>
    <property type="evidence" value="ECO:0007669"/>
    <property type="project" value="TreeGrafter"/>
</dbReference>
<keyword evidence="5 9" id="KW-1133">Transmembrane helix</keyword>
<feature type="transmembrane region" description="Helical" evidence="9">
    <location>
        <begin position="126"/>
        <end position="147"/>
    </location>
</feature>
<dbReference type="InterPro" id="IPR018247">
    <property type="entry name" value="EF_Hand_1_Ca_BS"/>
</dbReference>
<keyword evidence="3 9" id="KW-0812">Transmembrane</keyword>
<feature type="compositionally biased region" description="Low complexity" evidence="8">
    <location>
        <begin position="407"/>
        <end position="418"/>
    </location>
</feature>
<dbReference type="PhylomeDB" id="R7QPX4"/>
<feature type="transmembrane region" description="Helical" evidence="9">
    <location>
        <begin position="547"/>
        <end position="567"/>
    </location>
</feature>
<feature type="transmembrane region" description="Helical" evidence="9">
    <location>
        <begin position="55"/>
        <end position="73"/>
    </location>
</feature>
<dbReference type="Pfam" id="PF13499">
    <property type="entry name" value="EF-hand_7"/>
    <property type="match status" value="1"/>
</dbReference>
<dbReference type="InterPro" id="IPR002048">
    <property type="entry name" value="EF_hand_dom"/>
</dbReference>
<evidence type="ECO:0000256" key="2">
    <source>
        <dbReference type="ARBA" id="ARBA00022448"/>
    </source>
</evidence>
<sequence>MESLFIAPAVLPGGRDWSHACTSVGAHASTNISDTAAEATASPALDALRCDATPFSGLIQVFFLLCVYGVVLFKASQLITEGSELLLLVPSLRGIVGSVVLPILGAVPDGAIVLFSGLGPDAQETLQVGVGALAGSTAMLLTIPWFLTTFAGRVNIVNGVATYHQKPHKLHPPGNMSLDRTGVQPLPMVGISGRIMLVTATSLLVIQAAAISTGSFFASDQTASATRAAAKSEKIPAIICLVICLTLFFWYLHYQITAPQEEIEYRETVVDELKQKAIRHGELSLSAAFKELWDVAVDANESTGLIAEERNKKRLSSLLKIFFHEYDTDCNNRIDKLELTNLMRDLGEKCTPEETTMLYTKMDSNGDGKITLNEFVAAMPEFIMSKAESRVDPASSPDPVAVPQDTEAQGAAQAGSEASRAECEEEDEEVPHDLRDKDPETQIRNVMRRSFLMLALGTTLVLIFSDPVVTVMTDVGQRIGVAPFYVSFVLAPLASNASEVLAAYSYAVKKTRKTVTISFSTLLGAAILNNTFVLSIFMFLIVVKGLAWQFTAETISILVVEVFVGWISQKKVMTLRHGIQVLLMFPVAIATVAFLENVVGLD</sequence>
<feature type="domain" description="EF-hand" evidence="10">
    <location>
        <begin position="314"/>
        <end position="349"/>
    </location>
</feature>
<dbReference type="InterPro" id="IPR004713">
    <property type="entry name" value="CaH_exchang"/>
</dbReference>
<evidence type="ECO:0000256" key="1">
    <source>
        <dbReference type="ARBA" id="ARBA00004127"/>
    </source>
</evidence>
<feature type="transmembrane region" description="Helical" evidence="9">
    <location>
        <begin position="484"/>
        <end position="507"/>
    </location>
</feature>
<dbReference type="Gene3D" id="1.10.238.10">
    <property type="entry name" value="EF-hand"/>
    <property type="match status" value="1"/>
</dbReference>
<dbReference type="InterPro" id="IPR004837">
    <property type="entry name" value="NaCa_Exmemb"/>
</dbReference>
<dbReference type="KEGG" id="ccp:CHC_T00000290001"/>
<dbReference type="EMBL" id="HG002045">
    <property type="protein sequence ID" value="CDF39506.1"/>
    <property type="molecule type" value="Genomic_DNA"/>
</dbReference>
<keyword evidence="12" id="KW-1185">Reference proteome</keyword>
<dbReference type="AlphaFoldDB" id="R7QPX4"/>
<dbReference type="OrthoDB" id="26525at2759"/>
<feature type="transmembrane region" description="Helical" evidence="9">
    <location>
        <begin position="85"/>
        <end position="106"/>
    </location>
</feature>
<dbReference type="GO" id="GO:0005509">
    <property type="term" value="F:calcium ion binding"/>
    <property type="evidence" value="ECO:0007669"/>
    <property type="project" value="InterPro"/>
</dbReference>
<feature type="transmembrane region" description="Helical" evidence="9">
    <location>
        <begin position="579"/>
        <end position="599"/>
    </location>
</feature>
<feature type="transmembrane region" description="Helical" evidence="9">
    <location>
        <begin position="195"/>
        <end position="215"/>
    </location>
</feature>
<evidence type="ECO:0000256" key="9">
    <source>
        <dbReference type="SAM" id="Phobius"/>
    </source>
</evidence>